<dbReference type="InterPro" id="IPR027961">
    <property type="entry name" value="DUF4442"/>
</dbReference>
<protein>
    <recommendedName>
        <fullName evidence="3">DUF4442 domain-containing protein</fullName>
    </recommendedName>
</protein>
<comment type="caution">
    <text evidence="1">The sequence shown here is derived from an EMBL/GenBank/DDBJ whole genome shotgun (WGS) entry which is preliminary data.</text>
</comment>
<evidence type="ECO:0000313" key="2">
    <source>
        <dbReference type="Proteomes" id="UP000005839"/>
    </source>
</evidence>
<dbReference type="EMBL" id="ABIC01000037">
    <property type="protein sequence ID" value="EDP99536.1"/>
    <property type="molecule type" value="Genomic_DNA"/>
</dbReference>
<dbReference type="RefSeq" id="WP_005501690.1">
    <property type="nucleotide sequence ID" value="NZ_ABIC01000037.1"/>
</dbReference>
<gene>
    <name evidence="1" type="ORF">KT99_12149</name>
</gene>
<organism evidence="1 2">
    <name type="scientific">Shewanella benthica KT99</name>
    <dbReference type="NCBI Taxonomy" id="314608"/>
    <lineage>
        <taxon>Bacteria</taxon>
        <taxon>Pseudomonadati</taxon>
        <taxon>Pseudomonadota</taxon>
        <taxon>Gammaproteobacteria</taxon>
        <taxon>Alteromonadales</taxon>
        <taxon>Shewanellaceae</taxon>
        <taxon>Shewanella</taxon>
    </lineage>
</organism>
<evidence type="ECO:0000313" key="1">
    <source>
        <dbReference type="EMBL" id="EDP99536.1"/>
    </source>
</evidence>
<reference evidence="1 2" key="1">
    <citation type="submission" date="2007-10" db="EMBL/GenBank/DDBJ databases">
        <authorList>
            <person name="Yayanos A."/>
            <person name="Ferriera S."/>
            <person name="Johnson J."/>
            <person name="Kravitz S."/>
            <person name="Halpern A."/>
            <person name="Remington K."/>
            <person name="Beeson K."/>
            <person name="Tran B."/>
            <person name="Rogers Y.-H."/>
            <person name="Friedman R."/>
            <person name="Venter J.C."/>
        </authorList>
    </citation>
    <scope>NUCLEOTIDE SEQUENCE [LARGE SCALE GENOMIC DNA]</scope>
    <source>
        <strain evidence="1 2">KT99</strain>
    </source>
</reference>
<dbReference type="STRING" id="314608.KT99_12149"/>
<keyword evidence="2" id="KW-1185">Reference proteome</keyword>
<accession>A9EK81</accession>
<dbReference type="SUPFAM" id="SSF54637">
    <property type="entry name" value="Thioesterase/thiol ester dehydrase-isomerase"/>
    <property type="match status" value="1"/>
</dbReference>
<dbReference type="AlphaFoldDB" id="A9EK81"/>
<sequence length="152" mass="17395">MKLSPKSMKRLLNLYPPYIGAGIKITHLSQDWRQLHVAMSVRWYNRNAVNTHFGGSLYSMVDPHLMLLLMQLLGRDYFIWDKAADIEFLKATKKTVTCVISISANDIEEIKQGTQGGDKYFPTFTLEIKDEMGEVIARVNKTLYVKSKPLKA</sequence>
<dbReference type="Pfam" id="PF14539">
    <property type="entry name" value="DUF4442"/>
    <property type="match status" value="1"/>
</dbReference>
<dbReference type="Gene3D" id="3.10.129.10">
    <property type="entry name" value="Hotdog Thioesterase"/>
    <property type="match status" value="1"/>
</dbReference>
<dbReference type="Proteomes" id="UP000005839">
    <property type="component" value="Unassembled WGS sequence"/>
</dbReference>
<name>A9EK81_9GAMM</name>
<dbReference type="InterPro" id="IPR029069">
    <property type="entry name" value="HotDog_dom_sf"/>
</dbReference>
<evidence type="ECO:0008006" key="3">
    <source>
        <dbReference type="Google" id="ProtNLM"/>
    </source>
</evidence>
<proteinExistence type="predicted"/>